<evidence type="ECO:0000256" key="3">
    <source>
        <dbReference type="ARBA" id="ARBA00013253"/>
    </source>
</evidence>
<evidence type="ECO:0000313" key="14">
    <source>
        <dbReference type="EMBL" id="MBA2778744.1"/>
    </source>
</evidence>
<keyword evidence="5 14" id="KW-0808">Transferase</keyword>
<evidence type="ECO:0000256" key="1">
    <source>
        <dbReference type="ARBA" id="ARBA00005051"/>
    </source>
</evidence>
<evidence type="ECO:0000256" key="8">
    <source>
        <dbReference type="ARBA" id="ARBA00022840"/>
    </source>
</evidence>
<sequence length="174" mass="19498">MWYLCGVGSNIQPEDNLPAAIIDLVRQHGTLRVSSVIRTCPEGIDTPNEFLNALVIFYSDLDPQALKQELNNLEERLGRDRSNPLSSHADRTIDVDILEASPTGSFMGDKIKESYYRELFFGRHRQATASLTLQGQALGQSPATVYRNQRSSHEVVVEQSEQLEHDTIKPTFPG</sequence>
<evidence type="ECO:0000256" key="10">
    <source>
        <dbReference type="ARBA" id="ARBA00029409"/>
    </source>
</evidence>
<dbReference type="SUPFAM" id="SSF55083">
    <property type="entry name" value="6-hydroxymethyl-7,8-dihydropterin pyrophosphokinase, HPPK"/>
    <property type="match status" value="1"/>
</dbReference>
<dbReference type="GO" id="GO:0046656">
    <property type="term" value="P:folic acid biosynthetic process"/>
    <property type="evidence" value="ECO:0007669"/>
    <property type="project" value="UniProtKB-KW"/>
</dbReference>
<evidence type="ECO:0000313" key="17">
    <source>
        <dbReference type="Proteomes" id="UP000814353"/>
    </source>
</evidence>
<keyword evidence="8" id="KW-0067">ATP-binding</keyword>
<evidence type="ECO:0000256" key="7">
    <source>
        <dbReference type="ARBA" id="ARBA00022777"/>
    </source>
</evidence>
<dbReference type="Gene3D" id="3.30.70.560">
    <property type="entry name" value="7,8-Dihydro-6-hydroxymethylpterin-pyrophosphokinase HPPK"/>
    <property type="match status" value="1"/>
</dbReference>
<dbReference type="GO" id="GO:0046654">
    <property type="term" value="P:tetrahydrofolate biosynthetic process"/>
    <property type="evidence" value="ECO:0007669"/>
    <property type="project" value="UniProtKB-UniPathway"/>
</dbReference>
<dbReference type="PANTHER" id="PTHR43071">
    <property type="entry name" value="2-AMINO-4-HYDROXY-6-HYDROXYMETHYLDIHYDROPTERIDINE PYROPHOSPHOKINASE"/>
    <property type="match status" value="1"/>
</dbReference>
<dbReference type="EC" id="2.7.6.3" evidence="3"/>
<dbReference type="AlphaFoldDB" id="A0A7V9W0E2"/>
<evidence type="ECO:0000313" key="16">
    <source>
        <dbReference type="Proteomes" id="UP000518091"/>
    </source>
</evidence>
<name>A0A7V9W0E2_9GAMM</name>
<keyword evidence="6" id="KW-0547">Nucleotide-binding</keyword>
<dbReference type="GO" id="GO:0016301">
    <property type="term" value="F:kinase activity"/>
    <property type="evidence" value="ECO:0007669"/>
    <property type="project" value="UniProtKB-KW"/>
</dbReference>
<dbReference type="EMBL" id="JABFUB010000006">
    <property type="protein sequence ID" value="MCG6661806.1"/>
    <property type="molecule type" value="Genomic_DNA"/>
</dbReference>
<feature type="domain" description="7,8-dihydro-6-hydroxymethylpterin-pyrophosphokinase" evidence="13">
    <location>
        <begin position="6"/>
        <end position="99"/>
    </location>
</feature>
<evidence type="ECO:0000256" key="12">
    <source>
        <dbReference type="ARBA" id="ARBA00033413"/>
    </source>
</evidence>
<evidence type="ECO:0000256" key="11">
    <source>
        <dbReference type="ARBA" id="ARBA00029766"/>
    </source>
</evidence>
<comment type="pathway">
    <text evidence="1">Cofactor biosynthesis; tetrahydrofolate biosynthesis; 2-amino-4-hydroxy-6-hydroxymethyl-7,8-dihydropteridine diphosphate from 7,8-dihydroneopterin triphosphate: step 4/4.</text>
</comment>
<protein>
    <recommendedName>
        <fullName evidence="4">2-amino-4-hydroxy-6-hydroxymethyldihydropteridine pyrophosphokinase</fullName>
        <ecNumber evidence="3">2.7.6.3</ecNumber>
    </recommendedName>
    <alternativeName>
        <fullName evidence="11">6-hydroxymethyl-7,8-dihydropterin pyrophosphokinase</fullName>
    </alternativeName>
    <alternativeName>
        <fullName evidence="12">7,8-dihydro-6-hydroxymethylpterin-pyrophosphokinase</fullName>
    </alternativeName>
</protein>
<dbReference type="UniPathway" id="UPA00077">
    <property type="reaction ID" value="UER00155"/>
</dbReference>
<reference evidence="14 16" key="2">
    <citation type="submission" date="2020-07" db="EMBL/GenBank/DDBJ databases">
        <title>Identification of Halomonas strains.</title>
        <authorList>
            <person name="Xiao Z."/>
            <person name="Shen J."/>
        </authorList>
    </citation>
    <scope>NUCLEOTIDE SEQUENCE [LARGE SCALE GENOMIC DNA]</scope>
    <source>
        <strain evidence="14 16">DSM 17331</strain>
    </source>
</reference>
<gene>
    <name evidence="14" type="primary">folK</name>
    <name evidence="14" type="ORF">H1D44_07490</name>
    <name evidence="15" type="ORF">HOP48_09600</name>
</gene>
<evidence type="ECO:0000256" key="5">
    <source>
        <dbReference type="ARBA" id="ARBA00022679"/>
    </source>
</evidence>
<proteinExistence type="inferred from homology"/>
<evidence type="ECO:0000256" key="9">
    <source>
        <dbReference type="ARBA" id="ARBA00022909"/>
    </source>
</evidence>
<keyword evidence="9" id="KW-0289">Folate biosynthesis</keyword>
<organism evidence="14 16">
    <name type="scientific">Billgrantia kenyensis</name>
    <dbReference type="NCBI Taxonomy" id="321266"/>
    <lineage>
        <taxon>Bacteria</taxon>
        <taxon>Pseudomonadati</taxon>
        <taxon>Pseudomonadota</taxon>
        <taxon>Gammaproteobacteria</taxon>
        <taxon>Oceanospirillales</taxon>
        <taxon>Halomonadaceae</taxon>
        <taxon>Billgrantia</taxon>
    </lineage>
</organism>
<dbReference type="InterPro" id="IPR000550">
    <property type="entry name" value="Hppk"/>
</dbReference>
<comment type="function">
    <text evidence="10">Catalyzes the transfer of pyrophosphate from adenosine triphosphate (ATP) to 6-hydroxymethyl-7,8-dihydropterin, an enzymatic step in folate biosynthesis pathway.</text>
</comment>
<keyword evidence="7 14" id="KW-0418">Kinase</keyword>
<dbReference type="GO" id="GO:0005524">
    <property type="term" value="F:ATP binding"/>
    <property type="evidence" value="ECO:0007669"/>
    <property type="project" value="UniProtKB-KW"/>
</dbReference>
<dbReference type="InterPro" id="IPR035907">
    <property type="entry name" value="Hppk_sf"/>
</dbReference>
<dbReference type="GO" id="GO:0003848">
    <property type="term" value="F:2-amino-4-hydroxy-6-hydroxymethyldihydropteridine diphosphokinase activity"/>
    <property type="evidence" value="ECO:0007669"/>
    <property type="project" value="UniProtKB-EC"/>
</dbReference>
<dbReference type="RefSeq" id="WP_181514224.1">
    <property type="nucleotide sequence ID" value="NZ_JABFUB010000006.1"/>
</dbReference>
<dbReference type="NCBIfam" id="TIGR01498">
    <property type="entry name" value="folK"/>
    <property type="match status" value="1"/>
</dbReference>
<reference evidence="15 17" key="1">
    <citation type="submission" date="2020-05" db="EMBL/GenBank/DDBJ databases">
        <title>Comparative genomic analysis of denitrifying bacteria from Halomonas genus.</title>
        <authorList>
            <person name="Wang L."/>
            <person name="Shao Z."/>
        </authorList>
    </citation>
    <scope>NUCLEOTIDE SEQUENCE [LARGE SCALE GENOMIC DNA]</scope>
    <source>
        <strain evidence="15 17">DSM 17331</strain>
    </source>
</reference>
<evidence type="ECO:0000256" key="4">
    <source>
        <dbReference type="ARBA" id="ARBA00016218"/>
    </source>
</evidence>
<dbReference type="EMBL" id="JACEFT010000006">
    <property type="protein sequence ID" value="MBA2778744.1"/>
    <property type="molecule type" value="Genomic_DNA"/>
</dbReference>
<dbReference type="Pfam" id="PF01288">
    <property type="entry name" value="HPPK"/>
    <property type="match status" value="1"/>
</dbReference>
<evidence type="ECO:0000259" key="13">
    <source>
        <dbReference type="Pfam" id="PF01288"/>
    </source>
</evidence>
<evidence type="ECO:0000256" key="2">
    <source>
        <dbReference type="ARBA" id="ARBA00005810"/>
    </source>
</evidence>
<comment type="caution">
    <text evidence="14">The sequence shown here is derived from an EMBL/GenBank/DDBJ whole genome shotgun (WGS) entry which is preliminary data.</text>
</comment>
<dbReference type="PANTHER" id="PTHR43071:SF1">
    <property type="entry name" value="2-AMINO-4-HYDROXY-6-HYDROXYMETHYLDIHYDROPTERIDINE PYROPHOSPHOKINASE"/>
    <property type="match status" value="1"/>
</dbReference>
<keyword evidence="17" id="KW-1185">Reference proteome</keyword>
<evidence type="ECO:0000256" key="6">
    <source>
        <dbReference type="ARBA" id="ARBA00022741"/>
    </source>
</evidence>
<dbReference type="Proteomes" id="UP000518091">
    <property type="component" value="Unassembled WGS sequence"/>
</dbReference>
<evidence type="ECO:0000313" key="15">
    <source>
        <dbReference type="EMBL" id="MCG6661806.1"/>
    </source>
</evidence>
<accession>A0A7V9W0E2</accession>
<comment type="similarity">
    <text evidence="2">Belongs to the HPPK family.</text>
</comment>
<dbReference type="Proteomes" id="UP000814353">
    <property type="component" value="Unassembled WGS sequence"/>
</dbReference>